<dbReference type="Pfam" id="PF01569">
    <property type="entry name" value="PAP2"/>
    <property type="match status" value="1"/>
</dbReference>
<reference evidence="3 4" key="1">
    <citation type="submission" date="2024-03" db="EMBL/GenBank/DDBJ databases">
        <title>Human intestinal bacterial collection.</title>
        <authorList>
            <person name="Pauvert C."/>
            <person name="Hitch T.C.A."/>
            <person name="Clavel T."/>
        </authorList>
    </citation>
    <scope>NUCLEOTIDE SEQUENCE [LARGE SCALE GENOMIC DNA]</scope>
    <source>
        <strain evidence="3 4">CLA-AP-H34</strain>
    </source>
</reference>
<evidence type="ECO:0000313" key="4">
    <source>
        <dbReference type="Proteomes" id="UP001440599"/>
    </source>
</evidence>
<dbReference type="Proteomes" id="UP001440599">
    <property type="component" value="Unassembled WGS sequence"/>
</dbReference>
<dbReference type="EMBL" id="JBBMFT010000001">
    <property type="protein sequence ID" value="MEQ2455364.1"/>
    <property type="molecule type" value="Genomic_DNA"/>
</dbReference>
<evidence type="ECO:0000256" key="1">
    <source>
        <dbReference type="SAM" id="Phobius"/>
    </source>
</evidence>
<feature type="transmembrane region" description="Helical" evidence="1">
    <location>
        <begin position="59"/>
        <end position="77"/>
    </location>
</feature>
<keyword evidence="4" id="KW-1185">Reference proteome</keyword>
<keyword evidence="1" id="KW-0472">Membrane</keyword>
<dbReference type="RefSeq" id="WP_349139063.1">
    <property type="nucleotide sequence ID" value="NZ_JBBMFT010000001.1"/>
</dbReference>
<protein>
    <submittedName>
        <fullName evidence="3">Phosphatase PAP2 family protein</fullName>
    </submittedName>
</protein>
<evidence type="ECO:0000313" key="3">
    <source>
        <dbReference type="EMBL" id="MEQ2455364.1"/>
    </source>
</evidence>
<dbReference type="CDD" id="cd03392">
    <property type="entry name" value="PAP2_like_2"/>
    <property type="match status" value="1"/>
</dbReference>
<feature type="domain" description="Phosphatidic acid phosphatase type 2/haloperoxidase" evidence="2">
    <location>
        <begin position="58"/>
        <end position="170"/>
    </location>
</feature>
<keyword evidence="1" id="KW-0812">Transmembrane</keyword>
<keyword evidence="1" id="KW-1133">Transmembrane helix</keyword>
<accession>A0ABV1EMN9</accession>
<comment type="caution">
    <text evidence="3">The sequence shown here is derived from an EMBL/GenBank/DDBJ whole genome shotgun (WGS) entry which is preliminary data.</text>
</comment>
<feature type="transmembrane region" description="Helical" evidence="1">
    <location>
        <begin position="32"/>
        <end position="52"/>
    </location>
</feature>
<evidence type="ECO:0000259" key="2">
    <source>
        <dbReference type="SMART" id="SM00014"/>
    </source>
</evidence>
<sequence length="181" mass="19988">MLDALLQLDGGILLWIQTCVRSAVLTPVFTLYTHLGDAGMLWIVLSVVMLFFRKTRRAGVVSLTALLFSLILTNGLLKHLVGRTRPWLTVEGLVPLVAEHDPNSFPSGHTCAAFSAASAWYRTLPHRWMKILGVVLAVLMGLSRLYVGVHFPSDVLCGMLVGLLCGWLACLLWRKYAGKRS</sequence>
<dbReference type="PANTHER" id="PTHR14969:SF13">
    <property type="entry name" value="AT30094P"/>
    <property type="match status" value="1"/>
</dbReference>
<dbReference type="InterPro" id="IPR036938">
    <property type="entry name" value="PAP2/HPO_sf"/>
</dbReference>
<dbReference type="InterPro" id="IPR000326">
    <property type="entry name" value="PAP2/HPO"/>
</dbReference>
<dbReference type="PANTHER" id="PTHR14969">
    <property type="entry name" value="SPHINGOSINE-1-PHOSPHATE PHOSPHOHYDROLASE"/>
    <property type="match status" value="1"/>
</dbReference>
<dbReference type="Gene3D" id="1.20.144.10">
    <property type="entry name" value="Phosphatidic acid phosphatase type 2/haloperoxidase"/>
    <property type="match status" value="2"/>
</dbReference>
<gene>
    <name evidence="3" type="ORF">WMO45_02425</name>
</gene>
<proteinExistence type="predicted"/>
<feature type="transmembrane region" description="Helical" evidence="1">
    <location>
        <begin position="153"/>
        <end position="173"/>
    </location>
</feature>
<dbReference type="SMART" id="SM00014">
    <property type="entry name" value="acidPPc"/>
    <property type="match status" value="1"/>
</dbReference>
<name>A0ABV1EMN9_9FIRM</name>
<dbReference type="SUPFAM" id="SSF48317">
    <property type="entry name" value="Acid phosphatase/Vanadium-dependent haloperoxidase"/>
    <property type="match status" value="1"/>
</dbReference>
<organism evidence="3 4">
    <name type="scientific">Flavonifractor hominis</name>
    <dbReference type="NCBI Taxonomy" id="3133178"/>
    <lineage>
        <taxon>Bacteria</taxon>
        <taxon>Bacillati</taxon>
        <taxon>Bacillota</taxon>
        <taxon>Clostridia</taxon>
        <taxon>Eubacteriales</taxon>
        <taxon>Oscillospiraceae</taxon>
        <taxon>Flavonifractor</taxon>
    </lineage>
</organism>